<sequence length="385" mass="41599">MDDNPLGLPPWPYHDDTERTALLRALDQGQWWRAGGGEVEAFERDFADLNGAPAALAVTNGTHALELALRLHDVGPGDEVVVPAFTFVSTSLAVQNIGAVPVPADVDPRTWCLTPDTAAEAITSRTKAIIPVHMAGQMADLDGLGELADAHGCVIVQDAAHAQGASRAGRRVGEYPSVACYSFQNGKLITAGEGGALTFPDRELAERAYLLHTCGRPRGDLVYEHLTGGSNYRMNEFSAAVLRAQLDRLPRQTKIREDRAALLDELLAGLPLAPQARDPRTDVDPQYMYLLLMDPARFGVGDRDRMVERLRHLGVPAFPNFPPVYRTDGFWAGPAPDATVGELAARCQVADTVGMLGLWLHHRILLAEPETLRRVAALVAETAGG</sequence>
<comment type="caution">
    <text evidence="5">The sequence shown here is derived from an EMBL/GenBank/DDBJ whole genome shotgun (WGS) entry which is preliminary data.</text>
</comment>
<dbReference type="RefSeq" id="WP_197009007.1">
    <property type="nucleotide sequence ID" value="NZ_BAABES010000014.1"/>
</dbReference>
<evidence type="ECO:0000256" key="2">
    <source>
        <dbReference type="PIRSR" id="PIRSR000390-1"/>
    </source>
</evidence>
<feature type="modified residue" description="N6-(pyridoxal phosphate)lysine" evidence="3">
    <location>
        <position position="187"/>
    </location>
</feature>
<dbReference type="PANTHER" id="PTHR30244">
    <property type="entry name" value="TRANSAMINASE"/>
    <property type="match status" value="1"/>
</dbReference>
<comment type="similarity">
    <text evidence="4">Belongs to the DegT/DnrJ/EryC1 family.</text>
</comment>
<evidence type="ECO:0000256" key="3">
    <source>
        <dbReference type="PIRSR" id="PIRSR000390-2"/>
    </source>
</evidence>
<keyword evidence="3 4" id="KW-0663">Pyridoxal phosphate</keyword>
<dbReference type="CDD" id="cd00616">
    <property type="entry name" value="AHBA_syn"/>
    <property type="match status" value="1"/>
</dbReference>
<dbReference type="PIRSF" id="PIRSF000390">
    <property type="entry name" value="PLP_StrS"/>
    <property type="match status" value="1"/>
</dbReference>
<dbReference type="InterPro" id="IPR000653">
    <property type="entry name" value="DegT/StrS_aminotransferase"/>
</dbReference>
<gene>
    <name evidence="5" type="ORF">IW256_000055</name>
</gene>
<feature type="active site" description="Proton acceptor" evidence="2">
    <location>
        <position position="187"/>
    </location>
</feature>
<dbReference type="EC" id="4.2.1.144" evidence="5"/>
<dbReference type="EC" id="2.6.1.-" evidence="5"/>
<dbReference type="Gene3D" id="3.90.1150.10">
    <property type="entry name" value="Aspartate Aminotransferase, domain 1"/>
    <property type="match status" value="1"/>
</dbReference>
<keyword evidence="6" id="KW-1185">Reference proteome</keyword>
<keyword evidence="5" id="KW-0032">Aminotransferase</keyword>
<dbReference type="GO" id="GO:0016829">
    <property type="term" value="F:lyase activity"/>
    <property type="evidence" value="ECO:0007669"/>
    <property type="project" value="UniProtKB-KW"/>
</dbReference>
<dbReference type="Proteomes" id="UP000614047">
    <property type="component" value="Unassembled WGS sequence"/>
</dbReference>
<comment type="cofactor">
    <cofactor evidence="1">
        <name>pyridoxal 5'-phosphate</name>
        <dbReference type="ChEBI" id="CHEBI:597326"/>
    </cofactor>
</comment>
<evidence type="ECO:0000256" key="4">
    <source>
        <dbReference type="RuleBase" id="RU004508"/>
    </source>
</evidence>
<dbReference type="InterPro" id="IPR015421">
    <property type="entry name" value="PyrdxlP-dep_Trfase_major"/>
</dbReference>
<dbReference type="Pfam" id="PF01041">
    <property type="entry name" value="DegT_DnrJ_EryC1"/>
    <property type="match status" value="1"/>
</dbReference>
<dbReference type="GO" id="GO:0030170">
    <property type="term" value="F:pyridoxal phosphate binding"/>
    <property type="evidence" value="ECO:0007669"/>
    <property type="project" value="TreeGrafter"/>
</dbReference>
<reference evidence="5" key="1">
    <citation type="submission" date="2020-11" db="EMBL/GenBank/DDBJ databases">
        <title>Sequencing the genomes of 1000 actinobacteria strains.</title>
        <authorList>
            <person name="Klenk H.-P."/>
        </authorList>
    </citation>
    <scope>NUCLEOTIDE SEQUENCE</scope>
    <source>
        <strain evidence="5">DSM 43175</strain>
    </source>
</reference>
<dbReference type="EMBL" id="JADOUA010000001">
    <property type="protein sequence ID" value="MBG6085942.1"/>
    <property type="molecule type" value="Genomic_DNA"/>
</dbReference>
<dbReference type="GO" id="GO:0008483">
    <property type="term" value="F:transaminase activity"/>
    <property type="evidence" value="ECO:0007669"/>
    <property type="project" value="UniProtKB-KW"/>
</dbReference>
<dbReference type="PANTHER" id="PTHR30244:SF34">
    <property type="entry name" value="DTDP-4-AMINO-4,6-DIDEOXYGALACTOSE TRANSAMINASE"/>
    <property type="match status" value="1"/>
</dbReference>
<proteinExistence type="inferred from homology"/>
<dbReference type="Gene3D" id="3.40.640.10">
    <property type="entry name" value="Type I PLP-dependent aspartate aminotransferase-like (Major domain)"/>
    <property type="match status" value="1"/>
</dbReference>
<dbReference type="InterPro" id="IPR015424">
    <property type="entry name" value="PyrdxlP-dep_Trfase"/>
</dbReference>
<organism evidence="5 6">
    <name type="scientific">Actinomadura viridis</name>
    <dbReference type="NCBI Taxonomy" id="58110"/>
    <lineage>
        <taxon>Bacteria</taxon>
        <taxon>Bacillati</taxon>
        <taxon>Actinomycetota</taxon>
        <taxon>Actinomycetes</taxon>
        <taxon>Streptosporangiales</taxon>
        <taxon>Thermomonosporaceae</taxon>
        <taxon>Actinomadura</taxon>
    </lineage>
</organism>
<dbReference type="InterPro" id="IPR015422">
    <property type="entry name" value="PyrdxlP-dep_Trfase_small"/>
</dbReference>
<name>A0A931DBE7_9ACTN</name>
<dbReference type="AlphaFoldDB" id="A0A931DBE7"/>
<keyword evidence="5" id="KW-0456">Lyase</keyword>
<evidence type="ECO:0000313" key="6">
    <source>
        <dbReference type="Proteomes" id="UP000614047"/>
    </source>
</evidence>
<dbReference type="SUPFAM" id="SSF53383">
    <property type="entry name" value="PLP-dependent transferases"/>
    <property type="match status" value="1"/>
</dbReference>
<dbReference type="GO" id="GO:0000271">
    <property type="term" value="P:polysaccharide biosynthetic process"/>
    <property type="evidence" value="ECO:0007669"/>
    <property type="project" value="TreeGrafter"/>
</dbReference>
<protein>
    <submittedName>
        <fullName evidence="5">3-amino-5-hydroxybenzoate synthase</fullName>
        <ecNumber evidence="5">2.6.1.-</ecNumber>
        <ecNumber evidence="5">4.2.1.144</ecNumber>
    </submittedName>
</protein>
<evidence type="ECO:0000256" key="1">
    <source>
        <dbReference type="ARBA" id="ARBA00001933"/>
    </source>
</evidence>
<accession>A0A931DBE7</accession>
<evidence type="ECO:0000313" key="5">
    <source>
        <dbReference type="EMBL" id="MBG6085942.1"/>
    </source>
</evidence>
<keyword evidence="5" id="KW-0808">Transferase</keyword>